<dbReference type="SUPFAM" id="SSF52540">
    <property type="entry name" value="P-loop containing nucleoside triphosphate hydrolases"/>
    <property type="match status" value="1"/>
</dbReference>
<dbReference type="SMART" id="SM00382">
    <property type="entry name" value="AAA"/>
    <property type="match status" value="1"/>
</dbReference>
<evidence type="ECO:0000313" key="7">
    <source>
        <dbReference type="Proteomes" id="UP000751190"/>
    </source>
</evidence>
<reference evidence="6" key="1">
    <citation type="submission" date="2021-05" db="EMBL/GenBank/DDBJ databases">
        <title>The genome of the haptophyte Pavlova lutheri (Diacronema luteri, Pavlovales) - a model for lipid biosynthesis in eukaryotic algae.</title>
        <authorList>
            <person name="Hulatt C.J."/>
            <person name="Posewitz M.C."/>
        </authorList>
    </citation>
    <scope>NUCLEOTIDE SEQUENCE</scope>
    <source>
        <strain evidence="6">NIVA-4/92</strain>
    </source>
</reference>
<dbReference type="AlphaFoldDB" id="A0A8J6CBV2"/>
<dbReference type="InterPro" id="IPR019489">
    <property type="entry name" value="Clp_ATPase_C"/>
</dbReference>
<accession>A0A8J6CBV2</accession>
<evidence type="ECO:0000256" key="1">
    <source>
        <dbReference type="ARBA" id="ARBA00022741"/>
    </source>
</evidence>
<feature type="domain" description="Clp ATPase C-terminal" evidence="5">
    <location>
        <begin position="412"/>
        <end position="506"/>
    </location>
</feature>
<proteinExistence type="predicted"/>
<evidence type="ECO:0000256" key="3">
    <source>
        <dbReference type="SAM" id="MobiDB-lite"/>
    </source>
</evidence>
<dbReference type="Proteomes" id="UP000751190">
    <property type="component" value="Unassembled WGS sequence"/>
</dbReference>
<comment type="caution">
    <text evidence="6">The sequence shown here is derived from an EMBL/GenBank/DDBJ whole genome shotgun (WGS) entry which is preliminary data.</text>
</comment>
<feature type="region of interest" description="Disordered" evidence="3">
    <location>
        <begin position="1"/>
        <end position="49"/>
    </location>
</feature>
<dbReference type="GO" id="GO:0051603">
    <property type="term" value="P:proteolysis involved in protein catabolic process"/>
    <property type="evidence" value="ECO:0007669"/>
    <property type="project" value="TreeGrafter"/>
</dbReference>
<gene>
    <name evidence="6" type="ORF">KFE25_002763</name>
</gene>
<dbReference type="Gene3D" id="1.10.8.60">
    <property type="match status" value="1"/>
</dbReference>
<dbReference type="OMA" id="AMCDCTL"/>
<dbReference type="GO" id="GO:0016887">
    <property type="term" value="F:ATP hydrolysis activity"/>
    <property type="evidence" value="ECO:0007669"/>
    <property type="project" value="InterPro"/>
</dbReference>
<dbReference type="InterPro" id="IPR050052">
    <property type="entry name" value="ATP-dep_Clp_protease_ClpX"/>
</dbReference>
<keyword evidence="2" id="KW-0067">ATP-binding</keyword>
<dbReference type="InterPro" id="IPR027417">
    <property type="entry name" value="P-loop_NTPase"/>
</dbReference>
<dbReference type="GO" id="GO:0005524">
    <property type="term" value="F:ATP binding"/>
    <property type="evidence" value="ECO:0007669"/>
    <property type="project" value="UniProtKB-KW"/>
</dbReference>
<sequence>MARGPRALSAIPSPPPPWSSWTDYAEQQRSGTFARGTQSDGARPPRLRDLDPTGFYGGYYASINEPGGRGSQGGTTVTAADRAPASRADVARASHSDEDERLAFVRTFSMRPRDVVRKLDEYVIGQESAKRVLAVAICDHYNHARRCVQDATVADAERSKPNVLIVGPTGSGKTFLVRTLARLLRAPFVKADATKFSATGFVGRDVDELVRDLIDAAGGDVRAAEHGVIYVDEVDKLCSPAAGGLAGLLGGSGGGGGSVNTRDVQTSLLKLMEDADVPIGAAAGAAPNDGVGRRGGAHAPHGRRMSTRHVLWIFSGAFNRMHAQMRADEAREDGALAAQEVELASAHAERDAQAPQDGVERGAGECARTALVGKRRALDRARATVSAEALVESGLEPEFIGRLPVRVRCGDLTESDYVDILLKSKASVLNQIADDFRGYGIEFTISETAVRHIARIAMAQGTGARGLVTTVESIFRDLKYELPSAGISHFFVDDDMVRDPDAALLALLARHRAAGEPAGVGVGLGAAGDKGDGARANAQGAKATADASVKP</sequence>
<dbReference type="Pfam" id="PF07724">
    <property type="entry name" value="AAA_2"/>
    <property type="match status" value="1"/>
</dbReference>
<feature type="region of interest" description="Disordered" evidence="3">
    <location>
        <begin position="283"/>
        <end position="302"/>
    </location>
</feature>
<name>A0A8J6CBV2_DIALT</name>
<evidence type="ECO:0000313" key="6">
    <source>
        <dbReference type="EMBL" id="KAG8465456.1"/>
    </source>
</evidence>
<dbReference type="InterPro" id="IPR003959">
    <property type="entry name" value="ATPase_AAA_core"/>
</dbReference>
<keyword evidence="1" id="KW-0547">Nucleotide-binding</keyword>
<evidence type="ECO:0000259" key="4">
    <source>
        <dbReference type="SMART" id="SM00382"/>
    </source>
</evidence>
<evidence type="ECO:0000259" key="5">
    <source>
        <dbReference type="SMART" id="SM01086"/>
    </source>
</evidence>
<feature type="region of interest" description="Disordered" evidence="3">
    <location>
        <begin position="61"/>
        <end position="96"/>
    </location>
</feature>
<dbReference type="OrthoDB" id="1721884at2759"/>
<evidence type="ECO:0000256" key="2">
    <source>
        <dbReference type="ARBA" id="ARBA00022840"/>
    </source>
</evidence>
<dbReference type="Gene3D" id="3.40.50.300">
    <property type="entry name" value="P-loop containing nucleotide triphosphate hydrolases"/>
    <property type="match status" value="1"/>
</dbReference>
<dbReference type="InterPro" id="IPR003593">
    <property type="entry name" value="AAA+_ATPase"/>
</dbReference>
<feature type="domain" description="AAA+ ATPase" evidence="4">
    <location>
        <begin position="159"/>
        <end position="337"/>
    </location>
</feature>
<keyword evidence="7" id="KW-1185">Reference proteome</keyword>
<dbReference type="SMART" id="SM01086">
    <property type="entry name" value="ClpB_D2-small"/>
    <property type="match status" value="1"/>
</dbReference>
<dbReference type="PANTHER" id="PTHR48102">
    <property type="entry name" value="ATP-DEPENDENT CLP PROTEASE ATP-BINDING SUBUNIT CLPX-LIKE, MITOCHONDRIAL-RELATED"/>
    <property type="match status" value="1"/>
</dbReference>
<dbReference type="EMBL" id="JAGTXO010000010">
    <property type="protein sequence ID" value="KAG8465456.1"/>
    <property type="molecule type" value="Genomic_DNA"/>
</dbReference>
<organism evidence="6 7">
    <name type="scientific">Diacronema lutheri</name>
    <name type="common">Unicellular marine alga</name>
    <name type="synonym">Monochrysis lutheri</name>
    <dbReference type="NCBI Taxonomy" id="2081491"/>
    <lineage>
        <taxon>Eukaryota</taxon>
        <taxon>Haptista</taxon>
        <taxon>Haptophyta</taxon>
        <taxon>Pavlovophyceae</taxon>
        <taxon>Pavlovales</taxon>
        <taxon>Pavlovaceae</taxon>
        <taxon>Diacronema</taxon>
    </lineage>
</organism>
<protein>
    <submittedName>
        <fullName evidence="6">Uncharacterized protein</fullName>
    </submittedName>
</protein>
<feature type="compositionally biased region" description="Polar residues" evidence="3">
    <location>
        <begin position="25"/>
        <end position="40"/>
    </location>
</feature>
<dbReference type="PANTHER" id="PTHR48102:SF7">
    <property type="entry name" value="ATP-DEPENDENT CLP PROTEASE ATP-BINDING SUBUNIT CLPX-LIKE, MITOCHONDRIAL"/>
    <property type="match status" value="1"/>
</dbReference>
<feature type="region of interest" description="Disordered" evidence="3">
    <location>
        <begin position="531"/>
        <end position="551"/>
    </location>
</feature>